<evidence type="ECO:0000259" key="14">
    <source>
        <dbReference type="Pfam" id="PF04452"/>
    </source>
</evidence>
<keyword evidence="9 12" id="KW-0949">S-adenosyl-L-methionine</keyword>
<feature type="region of interest" description="Disordered" evidence="13">
    <location>
        <begin position="250"/>
        <end position="277"/>
    </location>
</feature>
<dbReference type="PANTHER" id="PTHR30027">
    <property type="entry name" value="RIBOSOMAL RNA SMALL SUBUNIT METHYLTRANSFERASE E"/>
    <property type="match status" value="1"/>
</dbReference>
<dbReference type="GO" id="GO:0070042">
    <property type="term" value="F:rRNA (uridine-N3-)-methyltransferase activity"/>
    <property type="evidence" value="ECO:0007669"/>
    <property type="project" value="TreeGrafter"/>
</dbReference>
<dbReference type="InterPro" id="IPR046886">
    <property type="entry name" value="RsmE_MTase_dom"/>
</dbReference>
<evidence type="ECO:0000256" key="12">
    <source>
        <dbReference type="PIRNR" id="PIRNR015601"/>
    </source>
</evidence>
<dbReference type="NCBIfam" id="NF008696">
    <property type="entry name" value="PRK11713.3-5"/>
    <property type="match status" value="1"/>
</dbReference>
<evidence type="ECO:0000313" key="17">
    <source>
        <dbReference type="Proteomes" id="UP000069935"/>
    </source>
</evidence>
<proteinExistence type="inferred from homology"/>
<evidence type="ECO:0000259" key="15">
    <source>
        <dbReference type="Pfam" id="PF20260"/>
    </source>
</evidence>
<gene>
    <name evidence="16" type="ORF">AL072_00540</name>
</gene>
<evidence type="ECO:0000256" key="9">
    <source>
        <dbReference type="ARBA" id="ARBA00022691"/>
    </source>
</evidence>
<dbReference type="InterPro" id="IPR015947">
    <property type="entry name" value="PUA-like_sf"/>
</dbReference>
<dbReference type="Gene3D" id="2.40.240.20">
    <property type="entry name" value="Hypothetical PUA domain-like, domain 1"/>
    <property type="match status" value="1"/>
</dbReference>
<reference evidence="16 17" key="2">
    <citation type="journal article" date="2016" name="Genome Announc.">
        <title>Complete Genome Sequence of a Strain of Azospirillum thiophilum Isolated from a Sulfide Spring.</title>
        <authorList>
            <person name="Fomenkov A."/>
            <person name="Vincze T."/>
            <person name="Grabovich M."/>
            <person name="Anton B.P."/>
            <person name="Dubinina G."/>
            <person name="Orlova M."/>
            <person name="Belousova E."/>
            <person name="Roberts R.J."/>
        </authorList>
    </citation>
    <scope>NUCLEOTIDE SEQUENCE [LARGE SCALE GENOMIC DNA]</scope>
    <source>
        <strain evidence="16 17">BV-S</strain>
    </source>
</reference>
<feature type="domain" description="Ribosomal RNA small subunit methyltransferase E PUA-like" evidence="15">
    <location>
        <begin position="24"/>
        <end position="57"/>
    </location>
</feature>
<dbReference type="CDD" id="cd18084">
    <property type="entry name" value="RsmE-like"/>
    <property type="match status" value="1"/>
</dbReference>
<dbReference type="RefSeq" id="WP_045581953.1">
    <property type="nucleotide sequence ID" value="NZ_CP012401.1"/>
</dbReference>
<evidence type="ECO:0000256" key="13">
    <source>
        <dbReference type="SAM" id="MobiDB-lite"/>
    </source>
</evidence>
<protein>
    <recommendedName>
        <fullName evidence="4 12">Ribosomal RNA small subunit methyltransferase E</fullName>
        <ecNumber evidence="3 12">2.1.1.193</ecNumber>
    </recommendedName>
</protein>
<evidence type="ECO:0000256" key="7">
    <source>
        <dbReference type="ARBA" id="ARBA00022603"/>
    </source>
</evidence>
<dbReference type="InterPro" id="IPR006700">
    <property type="entry name" value="RsmE"/>
</dbReference>
<dbReference type="PANTHER" id="PTHR30027:SF3">
    <property type="entry name" value="16S RRNA (URACIL(1498)-N(3))-METHYLTRANSFERASE"/>
    <property type="match status" value="1"/>
</dbReference>
<evidence type="ECO:0000256" key="2">
    <source>
        <dbReference type="ARBA" id="ARBA00005528"/>
    </source>
</evidence>
<evidence type="ECO:0000256" key="6">
    <source>
        <dbReference type="ARBA" id="ARBA00022552"/>
    </source>
</evidence>
<dbReference type="Pfam" id="PF20260">
    <property type="entry name" value="PUA_4"/>
    <property type="match status" value="1"/>
</dbReference>
<comment type="subcellular location">
    <subcellularLocation>
        <location evidence="1 12">Cytoplasm</location>
    </subcellularLocation>
</comment>
<feature type="domain" description="Ribosomal RNA small subunit methyltransferase E methyltransferase" evidence="14">
    <location>
        <begin position="81"/>
        <end position="241"/>
    </location>
</feature>
<name>A0AAC8VUR3_9PROT</name>
<keyword evidence="17" id="KW-1185">Reference proteome</keyword>
<dbReference type="EC" id="2.1.1.193" evidence="3 12"/>
<evidence type="ECO:0000256" key="5">
    <source>
        <dbReference type="ARBA" id="ARBA00022490"/>
    </source>
</evidence>
<dbReference type="Proteomes" id="UP000069935">
    <property type="component" value="Chromosome 1"/>
</dbReference>
<sequence length="277" mass="30053">MADPIKTRLYVDSPLADGQSVGLDHERAHFLRHVLRLDRGDPVAVFNGRDGEWRAVIDGFGKGWCSLTVTEQRRGQDTTPDLWLLFAPLKKGRIDFVAEKATEMGVSRLWPVFTRRTDPNRVNLDRLRANAVEAAEQCERLSVPEMGEPMPLERALAGWPDGRTLYLCAEAGSARPIAEVLRDARQTGVAGPAALLVGPEGGFDQSELDEIAKLPFVVPVGLGPRILRADTAVVAALACWQSLAGDWTAGGSDRRPPFRAPTFPSAGQSPAGEPALD</sequence>
<dbReference type="Pfam" id="PF04452">
    <property type="entry name" value="Methyltrans_RNA"/>
    <property type="match status" value="1"/>
</dbReference>
<evidence type="ECO:0000256" key="8">
    <source>
        <dbReference type="ARBA" id="ARBA00022679"/>
    </source>
</evidence>
<dbReference type="InterPro" id="IPR046887">
    <property type="entry name" value="RsmE_PUA-like"/>
</dbReference>
<dbReference type="Gene3D" id="3.40.1280.10">
    <property type="match status" value="1"/>
</dbReference>
<dbReference type="NCBIfam" id="TIGR00046">
    <property type="entry name" value="RsmE family RNA methyltransferase"/>
    <property type="match status" value="1"/>
</dbReference>
<comment type="catalytic activity">
    <reaction evidence="11 12">
        <text>uridine(1498) in 16S rRNA + S-adenosyl-L-methionine = N(3)-methyluridine(1498) in 16S rRNA + S-adenosyl-L-homocysteine + H(+)</text>
        <dbReference type="Rhea" id="RHEA:42920"/>
        <dbReference type="Rhea" id="RHEA-COMP:10283"/>
        <dbReference type="Rhea" id="RHEA-COMP:10284"/>
        <dbReference type="ChEBI" id="CHEBI:15378"/>
        <dbReference type="ChEBI" id="CHEBI:57856"/>
        <dbReference type="ChEBI" id="CHEBI:59789"/>
        <dbReference type="ChEBI" id="CHEBI:65315"/>
        <dbReference type="ChEBI" id="CHEBI:74502"/>
        <dbReference type="EC" id="2.1.1.193"/>
    </reaction>
</comment>
<evidence type="ECO:0000256" key="11">
    <source>
        <dbReference type="ARBA" id="ARBA00047944"/>
    </source>
</evidence>
<dbReference type="InterPro" id="IPR029028">
    <property type="entry name" value="Alpha/beta_knot_MTases"/>
</dbReference>
<reference evidence="17" key="1">
    <citation type="submission" date="2015-08" db="EMBL/GenBank/DDBJ databases">
        <title>Complete Genome Sequence of Azospirillum thiophilum BV-S.</title>
        <authorList>
            <person name="Fomenkov A."/>
            <person name="Vincze T."/>
            <person name="Grabovich M."/>
            <person name="Dubinina G."/>
            <person name="Orlova M."/>
            <person name="Belousova E."/>
            <person name="Roberts R.J."/>
        </authorList>
    </citation>
    <scope>NUCLEOTIDE SEQUENCE [LARGE SCALE GENOMIC DNA]</scope>
    <source>
        <strain evidence="17">BV-S</strain>
    </source>
</reference>
<dbReference type="EMBL" id="CP012401">
    <property type="protein sequence ID" value="ALG69662.1"/>
    <property type="molecule type" value="Genomic_DNA"/>
</dbReference>
<evidence type="ECO:0000256" key="3">
    <source>
        <dbReference type="ARBA" id="ARBA00012328"/>
    </source>
</evidence>
<dbReference type="KEGG" id="ati:AL072_00540"/>
<evidence type="ECO:0000256" key="4">
    <source>
        <dbReference type="ARBA" id="ARBA00013673"/>
    </source>
</evidence>
<dbReference type="GO" id="GO:0005737">
    <property type="term" value="C:cytoplasm"/>
    <property type="evidence" value="ECO:0007669"/>
    <property type="project" value="UniProtKB-SubCell"/>
</dbReference>
<dbReference type="PIRSF" id="PIRSF015601">
    <property type="entry name" value="MTase_slr0722"/>
    <property type="match status" value="1"/>
</dbReference>
<organism evidence="16 17">
    <name type="scientific">Azospirillum thiophilum</name>
    <dbReference type="NCBI Taxonomy" id="528244"/>
    <lineage>
        <taxon>Bacteria</taxon>
        <taxon>Pseudomonadati</taxon>
        <taxon>Pseudomonadota</taxon>
        <taxon>Alphaproteobacteria</taxon>
        <taxon>Rhodospirillales</taxon>
        <taxon>Azospirillaceae</taxon>
        <taxon>Azospirillum</taxon>
    </lineage>
</organism>
<dbReference type="SUPFAM" id="SSF88697">
    <property type="entry name" value="PUA domain-like"/>
    <property type="match status" value="1"/>
</dbReference>
<dbReference type="GO" id="GO:0070475">
    <property type="term" value="P:rRNA base methylation"/>
    <property type="evidence" value="ECO:0007669"/>
    <property type="project" value="TreeGrafter"/>
</dbReference>
<keyword evidence="7 12" id="KW-0489">Methyltransferase</keyword>
<dbReference type="AlphaFoldDB" id="A0AAC8VUR3"/>
<evidence type="ECO:0000256" key="1">
    <source>
        <dbReference type="ARBA" id="ARBA00004496"/>
    </source>
</evidence>
<comment type="similarity">
    <text evidence="2 12">Belongs to the RNA methyltransferase RsmE family.</text>
</comment>
<accession>A0AAC8VUR3</accession>
<keyword evidence="6 12" id="KW-0698">rRNA processing</keyword>
<keyword evidence="8 12" id="KW-0808">Transferase</keyword>
<dbReference type="SUPFAM" id="SSF75217">
    <property type="entry name" value="alpha/beta knot"/>
    <property type="match status" value="1"/>
</dbReference>
<evidence type="ECO:0000256" key="10">
    <source>
        <dbReference type="ARBA" id="ARBA00025699"/>
    </source>
</evidence>
<comment type="function">
    <text evidence="10 12">Specifically methylates the N3 position of the uracil ring of uridine 1498 (m3U1498) in 16S rRNA. Acts on the fully assembled 30S ribosomal subunit.</text>
</comment>
<keyword evidence="5 12" id="KW-0963">Cytoplasm</keyword>
<evidence type="ECO:0000313" key="16">
    <source>
        <dbReference type="EMBL" id="ALG69662.1"/>
    </source>
</evidence>
<dbReference type="InterPro" id="IPR029026">
    <property type="entry name" value="tRNA_m1G_MTases_N"/>
</dbReference>